<evidence type="ECO:0000313" key="3">
    <source>
        <dbReference type="Proteomes" id="UP000216444"/>
    </source>
</evidence>
<gene>
    <name evidence="2" type="ORF">BTIS_1352</name>
</gene>
<dbReference type="Proteomes" id="UP000216444">
    <property type="component" value="Unassembled WGS sequence"/>
</dbReference>
<evidence type="ECO:0000313" key="2">
    <source>
        <dbReference type="EMBL" id="OZG57511.1"/>
    </source>
</evidence>
<organism evidence="2 3">
    <name type="scientific">Bifidobacterium tissieri</name>
    <dbReference type="NCBI Taxonomy" id="1630162"/>
    <lineage>
        <taxon>Bacteria</taxon>
        <taxon>Bacillati</taxon>
        <taxon>Actinomycetota</taxon>
        <taxon>Actinomycetes</taxon>
        <taxon>Bifidobacteriales</taxon>
        <taxon>Bifidobacteriaceae</taxon>
        <taxon>Bifidobacterium</taxon>
    </lineage>
</organism>
<feature type="transmembrane region" description="Helical" evidence="1">
    <location>
        <begin position="479"/>
        <end position="497"/>
    </location>
</feature>
<feature type="transmembrane region" description="Helical" evidence="1">
    <location>
        <begin position="450"/>
        <end position="473"/>
    </location>
</feature>
<protein>
    <submittedName>
        <fullName evidence="2">Uncharacterized protein</fullName>
    </submittedName>
</protein>
<keyword evidence="1" id="KW-0472">Membrane</keyword>
<accession>A0A261FEC8</accession>
<feature type="transmembrane region" description="Helical" evidence="1">
    <location>
        <begin position="91"/>
        <end position="113"/>
    </location>
</feature>
<dbReference type="EMBL" id="MWWV01000008">
    <property type="protein sequence ID" value="OZG57511.1"/>
    <property type="molecule type" value="Genomic_DNA"/>
</dbReference>
<reference evidence="2 3" key="1">
    <citation type="journal article" date="2017" name="BMC Genomics">
        <title>Comparative genomic and phylogenomic analyses of the Bifidobacteriaceae family.</title>
        <authorList>
            <person name="Lugli G.A."/>
            <person name="Milani C."/>
            <person name="Turroni F."/>
            <person name="Duranti S."/>
            <person name="Mancabelli L."/>
            <person name="Mangifesta M."/>
            <person name="Ferrario C."/>
            <person name="Modesto M."/>
            <person name="Mattarelli P."/>
            <person name="Jiri K."/>
            <person name="van Sinderen D."/>
            <person name="Ventura M."/>
        </authorList>
    </citation>
    <scope>NUCLEOTIDE SEQUENCE [LARGE SCALE GENOMIC DNA]</scope>
    <source>
        <strain evidence="2 3">DSM 100201</strain>
    </source>
</reference>
<feature type="transmembrane region" description="Helical" evidence="1">
    <location>
        <begin position="59"/>
        <end position="79"/>
    </location>
</feature>
<feature type="transmembrane region" description="Helical" evidence="1">
    <location>
        <begin position="23"/>
        <end position="47"/>
    </location>
</feature>
<feature type="transmembrane region" description="Helical" evidence="1">
    <location>
        <begin position="178"/>
        <end position="197"/>
    </location>
</feature>
<feature type="transmembrane region" description="Helical" evidence="1">
    <location>
        <begin position="295"/>
        <end position="320"/>
    </location>
</feature>
<feature type="transmembrane region" description="Helical" evidence="1">
    <location>
        <begin position="209"/>
        <end position="229"/>
    </location>
</feature>
<keyword evidence="1" id="KW-0812">Transmembrane</keyword>
<feature type="transmembrane region" description="Helical" evidence="1">
    <location>
        <begin position="509"/>
        <end position="527"/>
    </location>
</feature>
<dbReference type="RefSeq" id="WP_143248891.1">
    <property type="nucleotide sequence ID" value="NZ_MWWV01000008.1"/>
</dbReference>
<proteinExistence type="predicted"/>
<comment type="caution">
    <text evidence="2">The sequence shown here is derived from an EMBL/GenBank/DDBJ whole genome shotgun (WGS) entry which is preliminary data.</text>
</comment>
<keyword evidence="1" id="KW-1133">Transmembrane helix</keyword>
<feature type="transmembrane region" description="Helical" evidence="1">
    <location>
        <begin position="263"/>
        <end position="289"/>
    </location>
</feature>
<name>A0A261FEC8_9BIFI</name>
<sequence>MSSGVKARLNSISIGISWFVERIVVWVSIVFFLVVGILSLFVTVYLPDYNYRVVFSLENWWTTAIIALAAIFLVSLLNYCNFLNRVNLQTILKILFFYTFILGLGWIALAHVWPEWDSYDTFFVARGLNNPSLMPDCSIPSDETWAACANGAMERYPYQLPLMFVFRMVNWIFGDGDYLAIEILNVFFTSFSFLLLGKLSHELFRDEKAVKITLLLCFFFVPQIIYVTFAYGNTLSLPFVLLALLFQCRSLREKKLNQGIASAFFIIVAILLKSTMIYVFMAMIVTWIVSLIKQFHWSELICIFLAVVFYVLSGFVIAGIGNQSGYETDKGLPKVVWIAMGLQRPQEAMPDNAGWYNGYPASWPADNYDPEQAKLDSMESIQNSLKSFEDDPWYAISFFSKKFLSEWTEPTYESLLASNWSSGRSDRPAMSDRPMSVVLHSMYYGKLHSIFSNICDVIQFLLLLGSAIALFFYRKQLTVYQINIVMIPFGMALLYLLWEAQSQYIMPAYIMMIPLAGAGLAVIGQWGSGVLGKVVERCQKMSTSK</sequence>
<evidence type="ECO:0000256" key="1">
    <source>
        <dbReference type="SAM" id="Phobius"/>
    </source>
</evidence>
<keyword evidence="3" id="KW-1185">Reference proteome</keyword>
<dbReference type="AlphaFoldDB" id="A0A261FEC8"/>